<dbReference type="EMBL" id="CAJVPL010000603">
    <property type="protein sequence ID" value="CAG8513620.1"/>
    <property type="molecule type" value="Genomic_DNA"/>
</dbReference>
<dbReference type="AlphaFoldDB" id="A0A9N9A0Q3"/>
<accession>A0A9N9A0Q3</accession>
<sequence>MTSEQQVKFKYLLHLQYLEAKEVLEEGRGAIATSGIVVE</sequence>
<evidence type="ECO:0000313" key="1">
    <source>
        <dbReference type="EMBL" id="CAG8513620.1"/>
    </source>
</evidence>
<evidence type="ECO:0000313" key="2">
    <source>
        <dbReference type="Proteomes" id="UP000789831"/>
    </source>
</evidence>
<dbReference type="Proteomes" id="UP000789831">
    <property type="component" value="Unassembled WGS sequence"/>
</dbReference>
<name>A0A9N9A0Q3_9GLOM</name>
<proteinExistence type="predicted"/>
<reference evidence="1" key="1">
    <citation type="submission" date="2021-06" db="EMBL/GenBank/DDBJ databases">
        <authorList>
            <person name="Kallberg Y."/>
            <person name="Tangrot J."/>
            <person name="Rosling A."/>
        </authorList>
    </citation>
    <scope>NUCLEOTIDE SEQUENCE</scope>
    <source>
        <strain evidence="1">MT106</strain>
    </source>
</reference>
<comment type="caution">
    <text evidence="1">The sequence shown here is derived from an EMBL/GenBank/DDBJ whole genome shotgun (WGS) entry which is preliminary data.</text>
</comment>
<protein>
    <submittedName>
        <fullName evidence="1">11668_t:CDS:1</fullName>
    </submittedName>
</protein>
<keyword evidence="2" id="KW-1185">Reference proteome</keyword>
<gene>
    <name evidence="1" type="ORF">AGERDE_LOCUS4869</name>
</gene>
<organism evidence="1 2">
    <name type="scientific">Ambispora gerdemannii</name>
    <dbReference type="NCBI Taxonomy" id="144530"/>
    <lineage>
        <taxon>Eukaryota</taxon>
        <taxon>Fungi</taxon>
        <taxon>Fungi incertae sedis</taxon>
        <taxon>Mucoromycota</taxon>
        <taxon>Glomeromycotina</taxon>
        <taxon>Glomeromycetes</taxon>
        <taxon>Archaeosporales</taxon>
        <taxon>Ambisporaceae</taxon>
        <taxon>Ambispora</taxon>
    </lineage>
</organism>